<protein>
    <recommendedName>
        <fullName evidence="6">C3H1-type domain-containing protein</fullName>
    </recommendedName>
</protein>
<keyword evidence="4" id="KW-1133">Transmembrane helix</keyword>
<keyword evidence="1" id="KW-0862">Zinc</keyword>
<dbReference type="GO" id="GO:0008270">
    <property type="term" value="F:zinc ion binding"/>
    <property type="evidence" value="ECO:0007669"/>
    <property type="project" value="UniProtKB-KW"/>
</dbReference>
<dbReference type="AlphaFoldDB" id="A0AB34KJR2"/>
<keyword evidence="4" id="KW-0472">Membrane</keyword>
<evidence type="ECO:0000256" key="5">
    <source>
        <dbReference type="SAM" id="SignalP"/>
    </source>
</evidence>
<keyword evidence="1" id="KW-0479">Metal-binding</keyword>
<keyword evidence="5" id="KW-0732">Signal</keyword>
<feature type="signal peptide" evidence="5">
    <location>
        <begin position="1"/>
        <end position="18"/>
    </location>
</feature>
<dbReference type="RefSeq" id="XP_069228106.1">
    <property type="nucleotide sequence ID" value="XM_069374806.1"/>
</dbReference>
<feature type="chain" id="PRO_5044186589" description="C3H1-type domain-containing protein" evidence="5">
    <location>
        <begin position="19"/>
        <end position="402"/>
    </location>
</feature>
<feature type="transmembrane region" description="Helical" evidence="4">
    <location>
        <begin position="66"/>
        <end position="87"/>
    </location>
</feature>
<proteinExistence type="predicted"/>
<keyword evidence="1" id="KW-0863">Zinc-finger</keyword>
<keyword evidence="8" id="KW-1185">Reference proteome</keyword>
<comment type="caution">
    <text evidence="7">The sequence shown here is derived from an EMBL/GenBank/DDBJ whole genome shotgun (WGS) entry which is preliminary data.</text>
</comment>
<evidence type="ECO:0000259" key="6">
    <source>
        <dbReference type="PROSITE" id="PS50103"/>
    </source>
</evidence>
<accession>A0AB34KJR2</accession>
<dbReference type="EMBL" id="JAAQHG020000022">
    <property type="protein sequence ID" value="KAL1585000.1"/>
    <property type="molecule type" value="Genomic_DNA"/>
</dbReference>
<evidence type="ECO:0000313" key="7">
    <source>
        <dbReference type="EMBL" id="KAL1585000.1"/>
    </source>
</evidence>
<name>A0AB34KJR2_9PEZI</name>
<feature type="region of interest" description="Disordered" evidence="3">
    <location>
        <begin position="271"/>
        <end position="295"/>
    </location>
</feature>
<gene>
    <name evidence="7" type="ORF">WHR41_06201</name>
</gene>
<dbReference type="InterPro" id="IPR000571">
    <property type="entry name" value="Znf_CCCH"/>
</dbReference>
<evidence type="ECO:0000256" key="3">
    <source>
        <dbReference type="SAM" id="MobiDB-lite"/>
    </source>
</evidence>
<evidence type="ECO:0000256" key="4">
    <source>
        <dbReference type="SAM" id="Phobius"/>
    </source>
</evidence>
<sequence length="402" mass="43674">MAVLALVVALLWELLASCLDVFAGVVATFSGAHGSAAPWGFRFSGWSAEEYAKYVFFWIVEDGARFAAAGASLSAFACCCWVFWFYIAKYKAMSGLLVALSDKLARSLARSEEAALTAAKLQSALDSRKAEVSRLLVQLATARASGDSLGRRIEAAESRARALDEDLTTERRNFATMALSWEVSKEEKEEDVAELKADISDLQGKLNAAHEAKGVLQEEVERKSWKAEEAIRAESHAEGDKEQLEEKVKAYERLYGLLSAEDLDLATAAEAPVDDTGASTTTAATETTAAPAAEPAASYQALPSYDNTDTQKNACGFWLRSHFRAGDSGCLYPDSCKHTHPPVCTAWLEGKCLLAQGECAGYHIRPCKHTMRGPCKNAGNCNQWHPAPSLKETVRRRMSRGG</sequence>
<reference evidence="7 8" key="1">
    <citation type="journal article" date="2020" name="Microbiol. Resour. Announc.">
        <title>Draft Genome Sequence of a Cladosporium Species Isolated from the Mesophotic Ascidian Didemnum maculosum.</title>
        <authorList>
            <person name="Gioti A."/>
            <person name="Siaperas R."/>
            <person name="Nikolaivits E."/>
            <person name="Le Goff G."/>
            <person name="Ouazzani J."/>
            <person name="Kotoulas G."/>
            <person name="Topakas E."/>
        </authorList>
    </citation>
    <scope>NUCLEOTIDE SEQUENCE [LARGE SCALE GENOMIC DNA]</scope>
    <source>
        <strain evidence="7 8">TM138-S3</strain>
    </source>
</reference>
<evidence type="ECO:0000256" key="2">
    <source>
        <dbReference type="SAM" id="Coils"/>
    </source>
</evidence>
<evidence type="ECO:0000256" key="1">
    <source>
        <dbReference type="PROSITE-ProRule" id="PRU00723"/>
    </source>
</evidence>
<feature type="coiled-coil region" evidence="2">
    <location>
        <begin position="153"/>
        <end position="261"/>
    </location>
</feature>
<evidence type="ECO:0000313" key="8">
    <source>
        <dbReference type="Proteomes" id="UP000803884"/>
    </source>
</evidence>
<dbReference type="Proteomes" id="UP000803884">
    <property type="component" value="Unassembled WGS sequence"/>
</dbReference>
<feature type="domain" description="C3H1-type" evidence="6">
    <location>
        <begin position="361"/>
        <end position="388"/>
    </location>
</feature>
<keyword evidence="2" id="KW-0175">Coiled coil</keyword>
<dbReference type="PROSITE" id="PS50103">
    <property type="entry name" value="ZF_C3H1"/>
    <property type="match status" value="1"/>
</dbReference>
<organism evidence="7 8">
    <name type="scientific">Cladosporium halotolerans</name>
    <dbReference type="NCBI Taxonomy" id="1052096"/>
    <lineage>
        <taxon>Eukaryota</taxon>
        <taxon>Fungi</taxon>
        <taxon>Dikarya</taxon>
        <taxon>Ascomycota</taxon>
        <taxon>Pezizomycotina</taxon>
        <taxon>Dothideomycetes</taxon>
        <taxon>Dothideomycetidae</taxon>
        <taxon>Cladosporiales</taxon>
        <taxon>Cladosporiaceae</taxon>
        <taxon>Cladosporium</taxon>
    </lineage>
</organism>
<feature type="zinc finger region" description="C3H1-type" evidence="1">
    <location>
        <begin position="361"/>
        <end position="388"/>
    </location>
</feature>
<dbReference type="GeneID" id="96007644"/>
<feature type="compositionally biased region" description="Low complexity" evidence="3">
    <location>
        <begin position="278"/>
        <end position="295"/>
    </location>
</feature>
<keyword evidence="4" id="KW-0812">Transmembrane</keyword>